<dbReference type="Proteomes" id="UP000306985">
    <property type="component" value="Unassembled WGS sequence"/>
</dbReference>
<dbReference type="PROSITE" id="PS50987">
    <property type="entry name" value="HTH_ARSR_2"/>
    <property type="match status" value="1"/>
</dbReference>
<dbReference type="SMART" id="SM00418">
    <property type="entry name" value="HTH_ARSR"/>
    <property type="match status" value="1"/>
</dbReference>
<evidence type="ECO:0000256" key="3">
    <source>
        <dbReference type="ARBA" id="ARBA00023163"/>
    </source>
</evidence>
<dbReference type="PANTHER" id="PTHR43132:SF2">
    <property type="entry name" value="ARSENICAL RESISTANCE OPERON REPRESSOR ARSR-RELATED"/>
    <property type="match status" value="1"/>
</dbReference>
<dbReference type="InterPro" id="IPR001845">
    <property type="entry name" value="HTH_ArsR_DNA-bd_dom"/>
</dbReference>
<dbReference type="PRINTS" id="PR00778">
    <property type="entry name" value="HTHARSR"/>
</dbReference>
<organism evidence="5 6">
    <name type="scientific">Nakamurella flava</name>
    <dbReference type="NCBI Taxonomy" id="2576308"/>
    <lineage>
        <taxon>Bacteria</taxon>
        <taxon>Bacillati</taxon>
        <taxon>Actinomycetota</taxon>
        <taxon>Actinomycetes</taxon>
        <taxon>Nakamurellales</taxon>
        <taxon>Nakamurellaceae</taxon>
        <taxon>Nakamurella</taxon>
    </lineage>
</organism>
<dbReference type="NCBIfam" id="NF033788">
    <property type="entry name" value="HTH_metalloreg"/>
    <property type="match status" value="1"/>
</dbReference>
<dbReference type="InterPro" id="IPR036388">
    <property type="entry name" value="WH-like_DNA-bd_sf"/>
</dbReference>
<keyword evidence="3" id="KW-0804">Transcription</keyword>
<dbReference type="GO" id="GO:0003677">
    <property type="term" value="F:DNA binding"/>
    <property type="evidence" value="ECO:0007669"/>
    <property type="project" value="UniProtKB-KW"/>
</dbReference>
<evidence type="ECO:0000259" key="4">
    <source>
        <dbReference type="PROSITE" id="PS50987"/>
    </source>
</evidence>
<name>A0A4U6QKG7_9ACTN</name>
<dbReference type="Gene3D" id="1.10.10.10">
    <property type="entry name" value="Winged helix-like DNA-binding domain superfamily/Winged helix DNA-binding domain"/>
    <property type="match status" value="1"/>
</dbReference>
<dbReference type="CDD" id="cd00090">
    <property type="entry name" value="HTH_ARSR"/>
    <property type="match status" value="1"/>
</dbReference>
<dbReference type="InterPro" id="IPR011991">
    <property type="entry name" value="ArsR-like_HTH"/>
</dbReference>
<reference evidence="5 6" key="1">
    <citation type="submission" date="2019-05" db="EMBL/GenBank/DDBJ databases">
        <title>Nakamurella sp. N5BH11, whole genome shotgun sequence.</title>
        <authorList>
            <person name="Tuo L."/>
        </authorList>
    </citation>
    <scope>NUCLEOTIDE SEQUENCE [LARGE SCALE GENOMIC DNA]</scope>
    <source>
        <strain evidence="5 6">N5BH11</strain>
    </source>
</reference>
<accession>A0A4U6QKG7</accession>
<dbReference type="EMBL" id="SZZH01000001">
    <property type="protein sequence ID" value="TKV61000.1"/>
    <property type="molecule type" value="Genomic_DNA"/>
</dbReference>
<dbReference type="Pfam" id="PF12840">
    <property type="entry name" value="HTH_20"/>
    <property type="match status" value="1"/>
</dbReference>
<keyword evidence="6" id="KW-1185">Reference proteome</keyword>
<protein>
    <submittedName>
        <fullName evidence="5">Winged helix-turn-helix transcriptional regulator</fullName>
    </submittedName>
</protein>
<dbReference type="RefSeq" id="WP_137448303.1">
    <property type="nucleotide sequence ID" value="NZ_SZZH01000001.1"/>
</dbReference>
<dbReference type="InterPro" id="IPR036390">
    <property type="entry name" value="WH_DNA-bd_sf"/>
</dbReference>
<dbReference type="SUPFAM" id="SSF46785">
    <property type="entry name" value="Winged helix' DNA-binding domain"/>
    <property type="match status" value="1"/>
</dbReference>
<evidence type="ECO:0000313" key="5">
    <source>
        <dbReference type="EMBL" id="TKV61000.1"/>
    </source>
</evidence>
<evidence type="ECO:0000313" key="6">
    <source>
        <dbReference type="Proteomes" id="UP000306985"/>
    </source>
</evidence>
<dbReference type="OrthoDB" id="194599at2"/>
<dbReference type="GO" id="GO:0003700">
    <property type="term" value="F:DNA-binding transcription factor activity"/>
    <property type="evidence" value="ECO:0007669"/>
    <property type="project" value="InterPro"/>
</dbReference>
<proteinExistence type="predicted"/>
<dbReference type="InterPro" id="IPR051011">
    <property type="entry name" value="Metal_resp_trans_reg"/>
</dbReference>
<dbReference type="PANTHER" id="PTHR43132">
    <property type="entry name" value="ARSENICAL RESISTANCE OPERON REPRESSOR ARSR-RELATED"/>
    <property type="match status" value="1"/>
</dbReference>
<dbReference type="AlphaFoldDB" id="A0A4U6QKG7"/>
<sequence>MPPVDIAAGPVHVRKAALFRALGSPLRIRVLELLADGEGMTVAQLLAATATEPSTLSSNLAVLRGVGVVVARRSGSSVSYRLTNPSVAGFLRAAREFLLSTLDEDQLLRSDLESELGRSRPADAEVRE</sequence>
<feature type="domain" description="HTH arsR-type" evidence="4">
    <location>
        <begin position="7"/>
        <end position="102"/>
    </location>
</feature>
<comment type="caution">
    <text evidence="5">The sequence shown here is derived from an EMBL/GenBank/DDBJ whole genome shotgun (WGS) entry which is preliminary data.</text>
</comment>
<evidence type="ECO:0000256" key="1">
    <source>
        <dbReference type="ARBA" id="ARBA00023015"/>
    </source>
</evidence>
<keyword evidence="1" id="KW-0805">Transcription regulation</keyword>
<evidence type="ECO:0000256" key="2">
    <source>
        <dbReference type="ARBA" id="ARBA00023125"/>
    </source>
</evidence>
<gene>
    <name evidence="5" type="ORF">FDO65_04940</name>
</gene>
<keyword evidence="2" id="KW-0238">DNA-binding</keyword>